<comment type="caution">
    <text evidence="4">The sequence shown here is derived from an EMBL/GenBank/DDBJ whole genome shotgun (WGS) entry which is preliminary data.</text>
</comment>
<name>A0A1V3XBI8_MYCKA</name>
<reference evidence="4 5" key="1">
    <citation type="submission" date="2017-02" db="EMBL/GenBank/DDBJ databases">
        <title>Complete genome sequences of Mycobacterium kansasii strains isolated from rhesus macaques.</title>
        <authorList>
            <person name="Panda A."/>
            <person name="Nagaraj S."/>
            <person name="Zhao X."/>
            <person name="Tettelin H."/>
            <person name="Detolla L.J."/>
        </authorList>
    </citation>
    <scope>NUCLEOTIDE SEQUENCE [LARGE SCALE GENOMIC DNA]</scope>
    <source>
        <strain evidence="4 5">11-3813</strain>
    </source>
</reference>
<gene>
    <name evidence="4" type="ORF">BZL30_3605</name>
</gene>
<dbReference type="AlphaFoldDB" id="A0A1V3XBI8"/>
<keyword evidence="1" id="KW-0732">Signal</keyword>
<evidence type="ECO:0000256" key="2">
    <source>
        <dbReference type="SAM" id="MobiDB-lite"/>
    </source>
</evidence>
<dbReference type="GO" id="GO:0005615">
    <property type="term" value="C:extracellular space"/>
    <property type="evidence" value="ECO:0007669"/>
    <property type="project" value="InterPro"/>
</dbReference>
<evidence type="ECO:0000256" key="1">
    <source>
        <dbReference type="ARBA" id="ARBA00022729"/>
    </source>
</evidence>
<organism evidence="4 5">
    <name type="scientific">Mycobacterium kansasii</name>
    <dbReference type="NCBI Taxonomy" id="1768"/>
    <lineage>
        <taxon>Bacteria</taxon>
        <taxon>Bacillati</taxon>
        <taxon>Actinomycetota</taxon>
        <taxon>Actinomycetes</taxon>
        <taxon>Mycobacteriales</taxon>
        <taxon>Mycobacteriaceae</taxon>
        <taxon>Mycobacterium</taxon>
    </lineage>
</organism>
<proteinExistence type="predicted"/>
<dbReference type="EMBL" id="MVBM01000003">
    <property type="protein sequence ID" value="OOK76575.1"/>
    <property type="molecule type" value="Genomic_DNA"/>
</dbReference>
<feature type="domain" description="MPT63-like" evidence="3">
    <location>
        <begin position="2"/>
        <end position="125"/>
    </location>
</feature>
<dbReference type="Gene3D" id="2.60.40.1240">
    <property type="match status" value="1"/>
</dbReference>
<dbReference type="InterPro" id="IPR015250">
    <property type="entry name" value="MPT63-like"/>
</dbReference>
<feature type="compositionally biased region" description="Pro residues" evidence="2">
    <location>
        <begin position="151"/>
        <end position="162"/>
    </location>
</feature>
<accession>A0A1V3XBI8</accession>
<dbReference type="Pfam" id="PF09167">
    <property type="entry name" value="DUF1942"/>
    <property type="match status" value="1"/>
</dbReference>
<feature type="compositionally biased region" description="Polar residues" evidence="2">
    <location>
        <begin position="138"/>
        <end position="147"/>
    </location>
</feature>
<sequence length="162" mass="16891">MVGKLGSELTMTDTVGQVVLSWKVSNLQPSSDETPGYQVAGKLWEATATVKAIRGSVTPAISQFNAVAPDQAAYRVLWFVSSPSNISGATIPEGAQSTGKIHFDVTGPSPTTVTMNNGMEDLMIWGHKPTSQREPEGSRSTTTSISGPTALPGPHPTGPAPS</sequence>
<feature type="region of interest" description="Disordered" evidence="2">
    <location>
        <begin position="127"/>
        <end position="162"/>
    </location>
</feature>
<evidence type="ECO:0000313" key="4">
    <source>
        <dbReference type="EMBL" id="OOK76575.1"/>
    </source>
</evidence>
<evidence type="ECO:0000259" key="3">
    <source>
        <dbReference type="Pfam" id="PF09167"/>
    </source>
</evidence>
<dbReference type="Proteomes" id="UP000189229">
    <property type="component" value="Unassembled WGS sequence"/>
</dbReference>
<dbReference type="SUPFAM" id="SSF81982">
    <property type="entry name" value="Antigen MPT63/MPB63 (immunoprotective extracellular protein)"/>
    <property type="match status" value="1"/>
</dbReference>
<evidence type="ECO:0000313" key="5">
    <source>
        <dbReference type="Proteomes" id="UP000189229"/>
    </source>
</evidence>
<dbReference type="InterPro" id="IPR029050">
    <property type="entry name" value="Immunoprotect_excell_Ig-like"/>
</dbReference>
<protein>
    <submittedName>
        <fullName evidence="4">Immunogenic protein MPT63</fullName>
    </submittedName>
</protein>